<dbReference type="SUPFAM" id="SSF53474">
    <property type="entry name" value="alpha/beta-Hydrolases"/>
    <property type="match status" value="1"/>
</dbReference>
<dbReference type="InterPro" id="IPR029058">
    <property type="entry name" value="AB_hydrolase_fold"/>
</dbReference>
<dbReference type="RefSeq" id="XP_056561503.1">
    <property type="nucleotide sequence ID" value="XM_056694774.1"/>
</dbReference>
<dbReference type="GO" id="GO:0017000">
    <property type="term" value="P:antibiotic biosynthetic process"/>
    <property type="evidence" value="ECO:0007669"/>
    <property type="project" value="UniProtKB-ARBA"/>
</dbReference>
<dbReference type="InterPro" id="IPR013094">
    <property type="entry name" value="AB_hydrolase_3"/>
</dbReference>
<evidence type="ECO:0000259" key="2">
    <source>
        <dbReference type="Pfam" id="PF07859"/>
    </source>
</evidence>
<name>A0A9W9VX17_9EURO</name>
<feature type="domain" description="Alpha/beta hydrolase fold-3" evidence="2">
    <location>
        <begin position="132"/>
        <end position="333"/>
    </location>
</feature>
<keyword evidence="4" id="KW-1185">Reference proteome</keyword>
<dbReference type="Gene3D" id="3.40.50.1820">
    <property type="entry name" value="alpha/beta hydrolase"/>
    <property type="match status" value="1"/>
</dbReference>
<proteinExistence type="predicted"/>
<sequence length="396" mass="44079">MSTIPTTAVAIEPLSISDRLSLVWRIPLLVIRCAANFASFCLSNGEIARLDWRQKLAHAYLRASRVTLTRKQQAQQRKLLTGPRIQGYCHRYNLEHRAVSVNNDTLYKKRDIPTPVLHFVKNPTTQPDGPTIFYLHGGGYHNPIKEQGHIPLALQFAAACKAKQVVFLEYSLSPEQQYPCQLIQAVAGLRYLLEQEAVQAENIVLVGDSAGGHLTASLLTHIVHPSPYAPPIDLRGRQLKAVLLVSPWMAMSEEQIKVLPRAPNDFLTRESIVRFSNMFKPGLNEVWSNRCDMHDAVAVWKKLFPTSHEHAICRKAMLAVGTSEVLLDSCVSFALECMGCETIYVNGQSDLRLVKEADFVLAIAPGEAHVQPGMDCALGYHDGKMMKAISTFLEAC</sequence>
<keyword evidence="1" id="KW-0378">Hydrolase</keyword>
<dbReference type="EMBL" id="JAPZBS010000001">
    <property type="protein sequence ID" value="KAJ5390775.1"/>
    <property type="molecule type" value="Genomic_DNA"/>
</dbReference>
<dbReference type="GO" id="GO:0016787">
    <property type="term" value="F:hydrolase activity"/>
    <property type="evidence" value="ECO:0007669"/>
    <property type="project" value="UniProtKB-KW"/>
</dbReference>
<evidence type="ECO:0000256" key="1">
    <source>
        <dbReference type="ARBA" id="ARBA00022801"/>
    </source>
</evidence>
<gene>
    <name evidence="3" type="ORF">N7496_001843</name>
</gene>
<dbReference type="PANTHER" id="PTHR48081:SF18">
    <property type="entry name" value="ALPHA_BETA HYDROLASE FOLD-3 DOMAIN-CONTAINING PROTEIN"/>
    <property type="match status" value="1"/>
</dbReference>
<dbReference type="GeneID" id="81433951"/>
<organism evidence="3 4">
    <name type="scientific">Penicillium cataractarum</name>
    <dbReference type="NCBI Taxonomy" id="2100454"/>
    <lineage>
        <taxon>Eukaryota</taxon>
        <taxon>Fungi</taxon>
        <taxon>Dikarya</taxon>
        <taxon>Ascomycota</taxon>
        <taxon>Pezizomycotina</taxon>
        <taxon>Eurotiomycetes</taxon>
        <taxon>Eurotiomycetidae</taxon>
        <taxon>Eurotiales</taxon>
        <taxon>Aspergillaceae</taxon>
        <taxon>Penicillium</taxon>
    </lineage>
</organism>
<dbReference type="OrthoDB" id="2152029at2759"/>
<reference evidence="3" key="1">
    <citation type="submission" date="2022-11" db="EMBL/GenBank/DDBJ databases">
        <authorList>
            <person name="Petersen C."/>
        </authorList>
    </citation>
    <scope>NUCLEOTIDE SEQUENCE</scope>
    <source>
        <strain evidence="3">IBT 29864</strain>
    </source>
</reference>
<dbReference type="PANTHER" id="PTHR48081">
    <property type="entry name" value="AB HYDROLASE SUPERFAMILY PROTEIN C4A8.06C"/>
    <property type="match status" value="1"/>
</dbReference>
<evidence type="ECO:0000313" key="4">
    <source>
        <dbReference type="Proteomes" id="UP001147782"/>
    </source>
</evidence>
<dbReference type="AlphaFoldDB" id="A0A9W9VX17"/>
<dbReference type="GO" id="GO:0072330">
    <property type="term" value="P:monocarboxylic acid biosynthetic process"/>
    <property type="evidence" value="ECO:0007669"/>
    <property type="project" value="UniProtKB-ARBA"/>
</dbReference>
<reference evidence="3" key="2">
    <citation type="journal article" date="2023" name="IMA Fungus">
        <title>Comparative genomic study of the Penicillium genus elucidates a diverse pangenome and 15 lateral gene transfer events.</title>
        <authorList>
            <person name="Petersen C."/>
            <person name="Sorensen T."/>
            <person name="Nielsen M.R."/>
            <person name="Sondergaard T.E."/>
            <person name="Sorensen J.L."/>
            <person name="Fitzpatrick D.A."/>
            <person name="Frisvad J.C."/>
            <person name="Nielsen K.L."/>
        </authorList>
    </citation>
    <scope>NUCLEOTIDE SEQUENCE</scope>
    <source>
        <strain evidence="3">IBT 29864</strain>
    </source>
</reference>
<accession>A0A9W9VX17</accession>
<dbReference type="Proteomes" id="UP001147782">
    <property type="component" value="Unassembled WGS sequence"/>
</dbReference>
<comment type="caution">
    <text evidence="3">The sequence shown here is derived from an EMBL/GenBank/DDBJ whole genome shotgun (WGS) entry which is preliminary data.</text>
</comment>
<dbReference type="InterPro" id="IPR050300">
    <property type="entry name" value="GDXG_lipolytic_enzyme"/>
</dbReference>
<evidence type="ECO:0000313" key="3">
    <source>
        <dbReference type="EMBL" id="KAJ5390775.1"/>
    </source>
</evidence>
<protein>
    <submittedName>
        <fullName evidence="3">Lipase/thioesterase</fullName>
    </submittedName>
</protein>
<dbReference type="Pfam" id="PF07859">
    <property type="entry name" value="Abhydrolase_3"/>
    <property type="match status" value="1"/>
</dbReference>